<dbReference type="PANTHER" id="PTHR11783">
    <property type="entry name" value="SULFOTRANSFERASE SULT"/>
    <property type="match status" value="1"/>
</dbReference>
<dbReference type="InterPro" id="IPR027417">
    <property type="entry name" value="P-loop_NTPase"/>
</dbReference>
<accession>A0ABS2XL09</accession>
<keyword evidence="2 3" id="KW-0808">Transferase</keyword>
<reference evidence="5" key="1">
    <citation type="journal article" date="2021" name="Cell">
        <title>Tracing the genetic footprints of vertebrate landing in non-teleost ray-finned fishes.</title>
        <authorList>
            <person name="Bi X."/>
            <person name="Wang K."/>
            <person name="Yang L."/>
            <person name="Pan H."/>
            <person name="Jiang H."/>
            <person name="Wei Q."/>
            <person name="Fang M."/>
            <person name="Yu H."/>
            <person name="Zhu C."/>
            <person name="Cai Y."/>
            <person name="He Y."/>
            <person name="Gan X."/>
            <person name="Zeng H."/>
            <person name="Yu D."/>
            <person name="Zhu Y."/>
            <person name="Jiang H."/>
            <person name="Qiu Q."/>
            <person name="Yang H."/>
            <person name="Zhang Y.E."/>
            <person name="Wang W."/>
            <person name="Zhu M."/>
            <person name="He S."/>
            <person name="Zhang G."/>
        </authorList>
    </citation>
    <scope>NUCLEOTIDE SEQUENCE</scope>
    <source>
        <strain evidence="5">Pddl_001</strain>
    </source>
</reference>
<evidence type="ECO:0000313" key="6">
    <source>
        <dbReference type="Proteomes" id="UP001166093"/>
    </source>
</evidence>
<evidence type="ECO:0000256" key="3">
    <source>
        <dbReference type="RuleBase" id="RU361155"/>
    </source>
</evidence>
<sequence length="306" mass="35250">MSYRGVGFGGADSPPSIQRETMTEIEGVPIISSVTQSWDQIRNFKARPDDVLIATYPKAGTTWMVEIVDCIMNDGDTERCKRSPTHDRAPFMELNPPKPFPSGLQQLASMASPRLVKTHLPVQLVPQSFWENDCKVIYVARNAKDNLVSYYHFQHMNQGLPETGSWEHYISSFLSGQVPWGSWFDHVIGWWESKAEHRVLYLFYEDLKEDPAREIERVARFLGKGLDQAVIDRITDHTSFSQMKENPMANYSTLPAFIFNQAVSPFMRKGTVGDWKQHFTVSQSERFDEEYRRRLAGTSLRFRTEL</sequence>
<protein>
    <recommendedName>
        <fullName evidence="3">Sulfotransferase</fullName>
        <ecNumber evidence="3">2.8.2.-</ecNumber>
    </recommendedName>
</protein>
<dbReference type="InterPro" id="IPR000863">
    <property type="entry name" value="Sulfotransferase_dom"/>
</dbReference>
<keyword evidence="6" id="KW-1185">Reference proteome</keyword>
<feature type="non-terminal residue" evidence="5">
    <location>
        <position position="1"/>
    </location>
</feature>
<dbReference type="EMBL" id="JAAWVQ010042710">
    <property type="protein sequence ID" value="MBN3274686.1"/>
    <property type="molecule type" value="Genomic_DNA"/>
</dbReference>
<evidence type="ECO:0000313" key="5">
    <source>
        <dbReference type="EMBL" id="MBN3274686.1"/>
    </source>
</evidence>
<proteinExistence type="inferred from homology"/>
<organism evidence="5 6">
    <name type="scientific">Polyodon spathula</name>
    <name type="common">North American paddlefish</name>
    <name type="synonym">Squalus spathula</name>
    <dbReference type="NCBI Taxonomy" id="7913"/>
    <lineage>
        <taxon>Eukaryota</taxon>
        <taxon>Metazoa</taxon>
        <taxon>Chordata</taxon>
        <taxon>Craniata</taxon>
        <taxon>Vertebrata</taxon>
        <taxon>Euteleostomi</taxon>
        <taxon>Actinopterygii</taxon>
        <taxon>Chondrostei</taxon>
        <taxon>Acipenseriformes</taxon>
        <taxon>Polyodontidae</taxon>
        <taxon>Polyodon</taxon>
    </lineage>
</organism>
<dbReference type="Gene3D" id="3.40.50.300">
    <property type="entry name" value="P-loop containing nucleotide triphosphate hydrolases"/>
    <property type="match status" value="1"/>
</dbReference>
<dbReference type="SUPFAM" id="SSF52540">
    <property type="entry name" value="P-loop containing nucleoside triphosphate hydrolases"/>
    <property type="match status" value="1"/>
</dbReference>
<name>A0ABS2XL09_POLSP</name>
<dbReference type="Proteomes" id="UP001166093">
    <property type="component" value="Unassembled WGS sequence"/>
</dbReference>
<dbReference type="Pfam" id="PF00685">
    <property type="entry name" value="Sulfotransfer_1"/>
    <property type="match status" value="1"/>
</dbReference>
<evidence type="ECO:0000259" key="4">
    <source>
        <dbReference type="Pfam" id="PF00685"/>
    </source>
</evidence>
<feature type="non-terminal residue" evidence="5">
    <location>
        <position position="306"/>
    </location>
</feature>
<feature type="domain" description="Sulfotransferase" evidence="4">
    <location>
        <begin position="48"/>
        <end position="298"/>
    </location>
</feature>
<dbReference type="EC" id="2.8.2.-" evidence="3"/>
<comment type="similarity">
    <text evidence="1 3">Belongs to the sulfotransferase 1 family.</text>
</comment>
<gene>
    <name evidence="5" type="primary">Sult1c1</name>
    <name evidence="5" type="ORF">GTO93_0002163</name>
</gene>
<evidence type="ECO:0000256" key="2">
    <source>
        <dbReference type="ARBA" id="ARBA00022679"/>
    </source>
</evidence>
<comment type="caution">
    <text evidence="5">The sequence shown here is derived from an EMBL/GenBank/DDBJ whole genome shotgun (WGS) entry which is preliminary data.</text>
</comment>
<evidence type="ECO:0000256" key="1">
    <source>
        <dbReference type="ARBA" id="ARBA00005771"/>
    </source>
</evidence>